<dbReference type="AlphaFoldDB" id="A0A369NYU5"/>
<dbReference type="InterPro" id="IPR005119">
    <property type="entry name" value="LysR_subst-bd"/>
</dbReference>
<dbReference type="GO" id="GO:0003700">
    <property type="term" value="F:DNA-binding transcription factor activity"/>
    <property type="evidence" value="ECO:0007669"/>
    <property type="project" value="TreeGrafter"/>
</dbReference>
<evidence type="ECO:0000259" key="5">
    <source>
        <dbReference type="Pfam" id="PF03466"/>
    </source>
</evidence>
<reference evidence="6 7" key="1">
    <citation type="journal article" date="2018" name="Elife">
        <title>Discovery and characterization of a prevalent human gut bacterial enzyme sufficient for the inactivation of a family of plant toxins.</title>
        <authorList>
            <person name="Koppel N."/>
            <person name="Bisanz J.E."/>
            <person name="Pandelia M.E."/>
            <person name="Turnbaugh P.J."/>
            <person name="Balskus E.P."/>
        </authorList>
    </citation>
    <scope>NUCLEOTIDE SEQUENCE [LARGE SCALE GENOMIC DNA]</scope>
    <source>
        <strain evidence="6 7">OB21 GAM 11</strain>
    </source>
</reference>
<dbReference type="GO" id="GO:0003677">
    <property type="term" value="F:DNA binding"/>
    <property type="evidence" value="ECO:0007669"/>
    <property type="project" value="UniProtKB-KW"/>
</dbReference>
<organism evidence="6 7">
    <name type="scientific">Adlercreutzia equolifaciens subsp. celatus</name>
    <dbReference type="NCBI Taxonomy" id="394340"/>
    <lineage>
        <taxon>Bacteria</taxon>
        <taxon>Bacillati</taxon>
        <taxon>Actinomycetota</taxon>
        <taxon>Coriobacteriia</taxon>
        <taxon>Eggerthellales</taxon>
        <taxon>Eggerthellaceae</taxon>
        <taxon>Adlercreutzia</taxon>
    </lineage>
</organism>
<dbReference type="Gene3D" id="3.40.190.10">
    <property type="entry name" value="Periplasmic binding protein-like II"/>
    <property type="match status" value="2"/>
</dbReference>
<dbReference type="SUPFAM" id="SSF53850">
    <property type="entry name" value="Periplasmic binding protein-like II"/>
    <property type="match status" value="1"/>
</dbReference>
<keyword evidence="2" id="KW-0805">Transcription regulation</keyword>
<evidence type="ECO:0000256" key="1">
    <source>
        <dbReference type="ARBA" id="ARBA00009437"/>
    </source>
</evidence>
<evidence type="ECO:0000256" key="4">
    <source>
        <dbReference type="ARBA" id="ARBA00023163"/>
    </source>
</evidence>
<keyword evidence="3" id="KW-0238">DNA-binding</keyword>
<comment type="similarity">
    <text evidence="1">Belongs to the LysR transcriptional regulatory family.</text>
</comment>
<keyword evidence="4" id="KW-0804">Transcription</keyword>
<proteinExistence type="inferred from homology"/>
<evidence type="ECO:0000256" key="3">
    <source>
        <dbReference type="ARBA" id="ARBA00023125"/>
    </source>
</evidence>
<dbReference type="Proteomes" id="UP000253805">
    <property type="component" value="Unassembled WGS sequence"/>
</dbReference>
<dbReference type="GeneID" id="62677379"/>
<dbReference type="Pfam" id="PF03466">
    <property type="entry name" value="LysR_substrate"/>
    <property type="match status" value="1"/>
</dbReference>
<dbReference type="EMBL" id="PPUT01000030">
    <property type="protein sequence ID" value="RDC42313.1"/>
    <property type="molecule type" value="Genomic_DNA"/>
</dbReference>
<evidence type="ECO:0000256" key="2">
    <source>
        <dbReference type="ARBA" id="ARBA00023015"/>
    </source>
</evidence>
<evidence type="ECO:0000313" key="6">
    <source>
        <dbReference type="EMBL" id="RDC42313.1"/>
    </source>
</evidence>
<name>A0A369NYU5_9ACTN</name>
<dbReference type="PANTHER" id="PTHR30346">
    <property type="entry name" value="TRANSCRIPTIONAL DUAL REGULATOR HCAR-RELATED"/>
    <property type="match status" value="1"/>
</dbReference>
<feature type="domain" description="LysR substrate-binding" evidence="5">
    <location>
        <begin position="39"/>
        <end position="211"/>
    </location>
</feature>
<evidence type="ECO:0000313" key="7">
    <source>
        <dbReference type="Proteomes" id="UP000253805"/>
    </source>
</evidence>
<gene>
    <name evidence="6" type="ORF">C1850_09970</name>
</gene>
<dbReference type="PANTHER" id="PTHR30346:SF0">
    <property type="entry name" value="HCA OPERON TRANSCRIPTIONAL ACTIVATOR HCAR"/>
    <property type="match status" value="1"/>
</dbReference>
<dbReference type="RefSeq" id="WP_022739623.1">
    <property type="nucleotide sequence ID" value="NZ_AP024470.1"/>
</dbReference>
<dbReference type="GO" id="GO:0032993">
    <property type="term" value="C:protein-DNA complex"/>
    <property type="evidence" value="ECO:0007669"/>
    <property type="project" value="TreeGrafter"/>
</dbReference>
<sequence length="218" mass="23371">MTSYDFAISGQHYLFDVQSFAHTILAAGGDAFSYALLDRTTQGVIDDVASGAAELGVIMQTSETESALNEALAEAGLAFHELAVSAPLVALPSSHPFVNAKSLTLEQLADFPYVYFDQGEDAPIAFYEEALSQVPRAKKVACTDRASLTELIMAINGYTVTSGILVGITDGSALTTIPLETDLKLHLGYVTADNRELSVMGERFVSHLARSLDLYANR</sequence>
<comment type="caution">
    <text evidence="6">The sequence shown here is derived from an EMBL/GenBank/DDBJ whole genome shotgun (WGS) entry which is preliminary data.</text>
</comment>
<accession>A0A369NYU5</accession>
<protein>
    <submittedName>
        <fullName evidence="6">LysR family transcriptional regulator</fullName>
    </submittedName>
</protein>